<dbReference type="PANTHER" id="PTHR35402">
    <property type="entry name" value="INTEGRAL MEMBRANE PROTEIN-RELATED"/>
    <property type="match status" value="1"/>
</dbReference>
<proteinExistence type="predicted"/>
<evidence type="ECO:0000313" key="2">
    <source>
        <dbReference type="EMBL" id="KEQ55777.1"/>
    </source>
</evidence>
<feature type="transmembrane region" description="Helical" evidence="1">
    <location>
        <begin position="6"/>
        <end position="38"/>
    </location>
</feature>
<dbReference type="AlphaFoldDB" id="A0A081RKQ4"/>
<dbReference type="Proteomes" id="UP000028059">
    <property type="component" value="Unassembled WGS sequence"/>
</dbReference>
<evidence type="ECO:0000256" key="1">
    <source>
        <dbReference type="SAM" id="Phobius"/>
    </source>
</evidence>
<organism evidence="2 3">
    <name type="scientific">Marine Group I thaumarchaeote SCGC AAA799-N04</name>
    <dbReference type="NCBI Taxonomy" id="1502293"/>
    <lineage>
        <taxon>Archaea</taxon>
        <taxon>Nitrososphaerota</taxon>
        <taxon>Marine Group I</taxon>
    </lineage>
</organism>
<dbReference type="PANTHER" id="PTHR35402:SF1">
    <property type="entry name" value="TYPE II SECRETION SYSTEM PROTEIN GSPF DOMAIN-CONTAINING PROTEIN"/>
    <property type="match status" value="1"/>
</dbReference>
<reference evidence="2 3" key="1">
    <citation type="submission" date="2014-06" db="EMBL/GenBank/DDBJ databases">
        <authorList>
            <person name="Ngugi D.K."/>
            <person name="Blom J."/>
            <person name="Alam I."/>
            <person name="Rashid M."/>
            <person name="Ba Alawi W."/>
            <person name="Zhang G."/>
            <person name="Hikmawan T."/>
            <person name="Guan Y."/>
            <person name="Antunes A."/>
            <person name="Siam R."/>
            <person name="ElDorry H."/>
            <person name="Bajic V."/>
            <person name="Stingl U."/>
        </authorList>
    </citation>
    <scope>NUCLEOTIDE SEQUENCE [LARGE SCALE GENOMIC DNA]</scope>
    <source>
        <strain evidence="2">SCGC AAA799-N04</strain>
    </source>
</reference>
<feature type="non-terminal residue" evidence="2">
    <location>
        <position position="120"/>
    </location>
</feature>
<comment type="caution">
    <text evidence="2">The sequence shown here is derived from an EMBL/GenBank/DDBJ whole genome shotgun (WGS) entry which is preliminary data.</text>
</comment>
<keyword evidence="1" id="KW-0472">Membrane</keyword>
<protein>
    <submittedName>
        <fullName evidence="2">Type II secretion system F domain-containing protein</fullName>
    </submittedName>
</protein>
<keyword evidence="1" id="KW-0812">Transmembrane</keyword>
<dbReference type="InterPro" id="IPR056569">
    <property type="entry name" value="ArlJ-like"/>
</dbReference>
<dbReference type="EMBL" id="JOKN01000073">
    <property type="protein sequence ID" value="KEQ55777.1"/>
    <property type="molecule type" value="Genomic_DNA"/>
</dbReference>
<evidence type="ECO:0000313" key="3">
    <source>
        <dbReference type="Proteomes" id="UP000028059"/>
    </source>
</evidence>
<keyword evidence="3" id="KW-1185">Reference proteome</keyword>
<sequence>MILAGIVAIPVAILLSIVFENAILLFGLLLIPGIMFAFPTLRLKATASERKSQIEDELAFFAAYCGIMQSVGRSMLNSLLEISGADIFKMLERESKMIQRNVRIFAMDELSAINHLAINH</sequence>
<accession>A0A081RKQ4</accession>
<gene>
    <name evidence="2" type="ORF">AAA799N04_01839</name>
</gene>
<name>A0A081RKQ4_9ARCH</name>
<keyword evidence="1" id="KW-1133">Transmembrane helix</keyword>